<evidence type="ECO:0000313" key="3">
    <source>
        <dbReference type="Proteomes" id="UP001482620"/>
    </source>
</evidence>
<gene>
    <name evidence="2" type="ORF">ILYODFUR_035055</name>
</gene>
<protein>
    <submittedName>
        <fullName evidence="2">Uncharacterized protein</fullName>
    </submittedName>
</protein>
<proteinExistence type="predicted"/>
<feature type="region of interest" description="Disordered" evidence="1">
    <location>
        <begin position="1"/>
        <end position="24"/>
    </location>
</feature>
<comment type="caution">
    <text evidence="2">The sequence shown here is derived from an EMBL/GenBank/DDBJ whole genome shotgun (WGS) entry which is preliminary data.</text>
</comment>
<keyword evidence="3" id="KW-1185">Reference proteome</keyword>
<name>A0ABV0TPF2_9TELE</name>
<dbReference type="Proteomes" id="UP001482620">
    <property type="component" value="Unassembled WGS sequence"/>
</dbReference>
<organism evidence="2 3">
    <name type="scientific">Ilyodon furcidens</name>
    <name type="common">goldbreast splitfin</name>
    <dbReference type="NCBI Taxonomy" id="33524"/>
    <lineage>
        <taxon>Eukaryota</taxon>
        <taxon>Metazoa</taxon>
        <taxon>Chordata</taxon>
        <taxon>Craniata</taxon>
        <taxon>Vertebrata</taxon>
        <taxon>Euteleostomi</taxon>
        <taxon>Actinopterygii</taxon>
        <taxon>Neopterygii</taxon>
        <taxon>Teleostei</taxon>
        <taxon>Neoteleostei</taxon>
        <taxon>Acanthomorphata</taxon>
        <taxon>Ovalentaria</taxon>
        <taxon>Atherinomorphae</taxon>
        <taxon>Cyprinodontiformes</taxon>
        <taxon>Goodeidae</taxon>
        <taxon>Ilyodon</taxon>
    </lineage>
</organism>
<dbReference type="EMBL" id="JAHRIQ010041281">
    <property type="protein sequence ID" value="MEQ2234798.1"/>
    <property type="molecule type" value="Genomic_DNA"/>
</dbReference>
<evidence type="ECO:0000256" key="1">
    <source>
        <dbReference type="SAM" id="MobiDB-lite"/>
    </source>
</evidence>
<reference evidence="2 3" key="1">
    <citation type="submission" date="2021-06" db="EMBL/GenBank/DDBJ databases">
        <authorList>
            <person name="Palmer J.M."/>
        </authorList>
    </citation>
    <scope>NUCLEOTIDE SEQUENCE [LARGE SCALE GENOMIC DNA]</scope>
    <source>
        <strain evidence="3">if_2019</strain>
        <tissue evidence="2">Muscle</tissue>
    </source>
</reference>
<accession>A0ABV0TPF2</accession>
<evidence type="ECO:0000313" key="2">
    <source>
        <dbReference type="EMBL" id="MEQ2234798.1"/>
    </source>
</evidence>
<sequence length="105" mass="11666">MEMFKAGLGSTTTSQMFKAGGGKPQKTCIQRKFYKVLTQDGDWVTVGTSRNEKRFQGCSYFCEGLKEQGLLSSTTRSSSLQTACLIRTDSQLDLELSPTHTHPHK</sequence>